<dbReference type="RefSeq" id="WP_006057624.1">
    <property type="nucleotide sequence ID" value="NZ_CABJCV010000004.1"/>
</dbReference>
<accession>A0A412G4C8</accession>
<dbReference type="InterPro" id="IPR023353">
    <property type="entry name" value="LemA-like_dom_sf"/>
</dbReference>
<organism evidence="6 7">
    <name type="scientific">Holdemania filiformis</name>
    <dbReference type="NCBI Taxonomy" id="61171"/>
    <lineage>
        <taxon>Bacteria</taxon>
        <taxon>Bacillati</taxon>
        <taxon>Bacillota</taxon>
        <taxon>Erysipelotrichia</taxon>
        <taxon>Erysipelotrichales</taxon>
        <taxon>Erysipelotrichaceae</taxon>
        <taxon>Holdemania</taxon>
    </lineage>
</organism>
<dbReference type="EMBL" id="QRUP01000004">
    <property type="protein sequence ID" value="RGR75465.1"/>
    <property type="molecule type" value="Genomic_DNA"/>
</dbReference>
<dbReference type="InterPro" id="IPR007156">
    <property type="entry name" value="MamQ_LemA"/>
</dbReference>
<protein>
    <submittedName>
        <fullName evidence="6">LemA family protein</fullName>
    </submittedName>
</protein>
<keyword evidence="7" id="KW-1185">Reference proteome</keyword>
<comment type="caution">
    <text evidence="6">The sequence shown here is derived from an EMBL/GenBank/DDBJ whole genome shotgun (WGS) entry which is preliminary data.</text>
</comment>
<evidence type="ECO:0000256" key="1">
    <source>
        <dbReference type="ARBA" id="ARBA00004167"/>
    </source>
</evidence>
<comment type="subcellular location">
    <subcellularLocation>
        <location evidence="1">Membrane</location>
        <topology evidence="1">Single-pass membrane protein</topology>
    </subcellularLocation>
</comment>
<dbReference type="Pfam" id="PF04011">
    <property type="entry name" value="LemA"/>
    <property type="match status" value="1"/>
</dbReference>
<evidence type="ECO:0000313" key="6">
    <source>
        <dbReference type="EMBL" id="RGR75465.1"/>
    </source>
</evidence>
<dbReference type="SUPFAM" id="SSF140478">
    <property type="entry name" value="LemA-like"/>
    <property type="match status" value="1"/>
</dbReference>
<gene>
    <name evidence="6" type="ORF">DWY25_04300</name>
</gene>
<keyword evidence="4" id="KW-1133">Transmembrane helix</keyword>
<dbReference type="AlphaFoldDB" id="A0A412G4C8"/>
<keyword evidence="3" id="KW-0812">Transmembrane</keyword>
<sequence length="183" mass="20790">MMWIILLVVLAVLVIWFIATYNGFVSLKNKVEEAFSTMDVYLVKRYDLIPNLVETVKGYAAHEKETLEKVVSARSLAMNAHSMDEKIAQEQNLSGLLGRLMAISESYPDLKANTNFIDLQRQLKDMEGEIANARKYYNGVVKAFNTRTETIPSNLVAMICGFKKMPLFVVKDEAQRENVKVSF</sequence>
<evidence type="ECO:0000256" key="4">
    <source>
        <dbReference type="ARBA" id="ARBA00022989"/>
    </source>
</evidence>
<comment type="similarity">
    <text evidence="2">Belongs to the LemA family.</text>
</comment>
<reference evidence="6 7" key="1">
    <citation type="submission" date="2018-08" db="EMBL/GenBank/DDBJ databases">
        <title>A genome reference for cultivated species of the human gut microbiota.</title>
        <authorList>
            <person name="Zou Y."/>
            <person name="Xue W."/>
            <person name="Luo G."/>
        </authorList>
    </citation>
    <scope>NUCLEOTIDE SEQUENCE [LARGE SCALE GENOMIC DNA]</scope>
    <source>
        <strain evidence="6 7">AF24-29</strain>
    </source>
</reference>
<keyword evidence="5" id="KW-0472">Membrane</keyword>
<dbReference type="Proteomes" id="UP000284178">
    <property type="component" value="Unassembled WGS sequence"/>
</dbReference>
<proteinExistence type="inferred from homology"/>
<dbReference type="Gene3D" id="1.20.1440.20">
    <property type="entry name" value="LemA-like domain"/>
    <property type="match status" value="1"/>
</dbReference>
<dbReference type="PANTHER" id="PTHR34478:SF1">
    <property type="entry name" value="PROTEIN LEMA"/>
    <property type="match status" value="1"/>
</dbReference>
<evidence type="ECO:0000313" key="7">
    <source>
        <dbReference type="Proteomes" id="UP000284178"/>
    </source>
</evidence>
<dbReference type="GO" id="GO:0016020">
    <property type="term" value="C:membrane"/>
    <property type="evidence" value="ECO:0007669"/>
    <property type="project" value="UniProtKB-SubCell"/>
</dbReference>
<dbReference type="GeneID" id="83014625"/>
<evidence type="ECO:0000256" key="3">
    <source>
        <dbReference type="ARBA" id="ARBA00022692"/>
    </source>
</evidence>
<evidence type="ECO:0000256" key="2">
    <source>
        <dbReference type="ARBA" id="ARBA00008854"/>
    </source>
</evidence>
<evidence type="ECO:0000256" key="5">
    <source>
        <dbReference type="ARBA" id="ARBA00023136"/>
    </source>
</evidence>
<name>A0A412G4C8_9FIRM</name>
<dbReference type="PANTHER" id="PTHR34478">
    <property type="entry name" value="PROTEIN LEMA"/>
    <property type="match status" value="1"/>
</dbReference>